<feature type="signal peptide" evidence="1">
    <location>
        <begin position="1"/>
        <end position="26"/>
    </location>
</feature>
<evidence type="ECO:0000313" key="3">
    <source>
        <dbReference type="Proteomes" id="UP000199372"/>
    </source>
</evidence>
<gene>
    <name evidence="2" type="ORF">SAMN04488011_101832</name>
</gene>
<accession>A0A1H8C1Y6</accession>
<dbReference type="Proteomes" id="UP000199372">
    <property type="component" value="Unassembled WGS sequence"/>
</dbReference>
<name>A0A1H8C1Y6_9RHOB</name>
<evidence type="ECO:0000313" key="2">
    <source>
        <dbReference type="EMBL" id="SEM89063.1"/>
    </source>
</evidence>
<dbReference type="AlphaFoldDB" id="A0A1H8C1Y6"/>
<dbReference type="EMBL" id="FOCM01000001">
    <property type="protein sequence ID" value="SEM89063.1"/>
    <property type="molecule type" value="Genomic_DNA"/>
</dbReference>
<evidence type="ECO:0000256" key="1">
    <source>
        <dbReference type="SAM" id="SignalP"/>
    </source>
</evidence>
<protein>
    <submittedName>
        <fullName evidence="2">Uncharacterized protein</fullName>
    </submittedName>
</protein>
<reference evidence="3" key="1">
    <citation type="submission" date="2016-10" db="EMBL/GenBank/DDBJ databases">
        <authorList>
            <person name="Varghese N."/>
            <person name="Submissions S."/>
        </authorList>
    </citation>
    <scope>NUCLEOTIDE SEQUENCE [LARGE SCALE GENOMIC DNA]</scope>
    <source>
        <strain evidence="3">DSM 26893</strain>
    </source>
</reference>
<proteinExistence type="predicted"/>
<feature type="chain" id="PRO_5011691804" evidence="1">
    <location>
        <begin position="27"/>
        <end position="348"/>
    </location>
</feature>
<keyword evidence="1" id="KW-0732">Signal</keyword>
<sequence>MARLLNICLISLALTMASLVDGHAQTASDNEIEEFAISNEREFLSNFIAAAVSNQSNQYRIPPFNQRTEEFEGIFNITLLRSFYPWLTKHLHEVDGRPKLQAINKWSKPIRISFAPPADENLCSEVNQNRTTDCILWPVTSQKDHEDIKAEVSELIGSLASLTGLDISLASNVSDPANLHILRIPSEGQVFKKNKSIITTISSSTFPKPILFAGYLDRFLPNAVWFTAGAKRHVEGFYLPDSRNRIDRAFCYIRGHHSVEIIRAMTRECLLRSLGLPGALSNSPPMGQILSLWNENADITDVDLPVELGVLDREIIKHLYSEKIYAGMTPWELQVRIRKIKLDILENE</sequence>
<keyword evidence="3" id="KW-1185">Reference proteome</keyword>
<organism evidence="2 3">
    <name type="scientific">Palleronia pelagia</name>
    <dbReference type="NCBI Taxonomy" id="387096"/>
    <lineage>
        <taxon>Bacteria</taxon>
        <taxon>Pseudomonadati</taxon>
        <taxon>Pseudomonadota</taxon>
        <taxon>Alphaproteobacteria</taxon>
        <taxon>Rhodobacterales</taxon>
        <taxon>Roseobacteraceae</taxon>
        <taxon>Palleronia</taxon>
    </lineage>
</organism>